<evidence type="ECO:0000256" key="1">
    <source>
        <dbReference type="SAM" id="MobiDB-lite"/>
    </source>
</evidence>
<accession>A0AA36EIX7</accession>
<feature type="compositionally biased region" description="Low complexity" evidence="1">
    <location>
        <begin position="418"/>
        <end position="438"/>
    </location>
</feature>
<gene>
    <name evidence="2" type="ORF">LSALG_LOCUS37344</name>
</gene>
<dbReference type="AlphaFoldDB" id="A0AA36EIX7"/>
<proteinExistence type="predicted"/>
<keyword evidence="3" id="KW-1185">Reference proteome</keyword>
<feature type="compositionally biased region" description="Polar residues" evidence="1">
    <location>
        <begin position="448"/>
        <end position="458"/>
    </location>
</feature>
<feature type="compositionally biased region" description="Basic and acidic residues" evidence="1">
    <location>
        <begin position="272"/>
        <end position="284"/>
    </location>
</feature>
<dbReference type="Proteomes" id="UP001177003">
    <property type="component" value="Chromosome 8"/>
</dbReference>
<feature type="region of interest" description="Disordered" evidence="1">
    <location>
        <begin position="262"/>
        <end position="284"/>
    </location>
</feature>
<sequence>MGDIEFAKAHNSAIFLEDPPAAHSDLKLIVDGLKKSCLLHCLTTNPAIYQSLIKDFWRNDDVKKNDRGEKFLETTIEDKKILVIESIIRESLQIEDRPEYLMEIEVHQIEKVLEHMGYEGTFPPTIEKLLPPCWKLLAHVFVSCVFGRRSGANEISLANIGAIAALAAGFEFNFSKFVMNEMILNIEGSKRDKFCMYPRFLQIILNVTHPELQRGNDTLDFKSIGPSAFGLMKQKRGRKFVFEGKFPLIKFGIFKEDVREEAADQSMPMENEDTHHSPSEPVVEEIRHSPTTCVVDEHDYQKANDSISSRGDDDDDLYEDVEFLKEIDFTGINDDIPTNIEFDFGDEDFDPFLDIPSSRANKVNEVASLAAKTRDEGNCLKILLSTSKPLEITTSQGDVTSKIPPSVSPVSTSTPIISILSEPQTSQTSTRTSQSLESLETDEGPSTMFETGGSSSIPEYSPTRPSLDEASIRLVKHLAQSTPTCSRGKGISFNEVWTNDDKSSSSDLREEIGILHQQLIEKSIQMDQLSAHIFELREKDEEKTKQIKDLQTSLGSVLANYFNLKNVLYDAFGEKVKSLFQQPHGVVDPPSVQ</sequence>
<reference evidence="2" key="1">
    <citation type="submission" date="2023-04" db="EMBL/GenBank/DDBJ databases">
        <authorList>
            <person name="Vijverberg K."/>
            <person name="Xiong W."/>
            <person name="Schranz E."/>
        </authorList>
    </citation>
    <scope>NUCLEOTIDE SEQUENCE</scope>
</reference>
<name>A0AA36EIX7_LACSI</name>
<feature type="region of interest" description="Disordered" evidence="1">
    <location>
        <begin position="418"/>
        <end position="465"/>
    </location>
</feature>
<protein>
    <submittedName>
        <fullName evidence="2">Uncharacterized protein</fullName>
    </submittedName>
</protein>
<evidence type="ECO:0000313" key="2">
    <source>
        <dbReference type="EMBL" id="CAI9298586.1"/>
    </source>
</evidence>
<evidence type="ECO:0000313" key="3">
    <source>
        <dbReference type="Proteomes" id="UP001177003"/>
    </source>
</evidence>
<organism evidence="2 3">
    <name type="scientific">Lactuca saligna</name>
    <name type="common">Willowleaf lettuce</name>
    <dbReference type="NCBI Taxonomy" id="75948"/>
    <lineage>
        <taxon>Eukaryota</taxon>
        <taxon>Viridiplantae</taxon>
        <taxon>Streptophyta</taxon>
        <taxon>Embryophyta</taxon>
        <taxon>Tracheophyta</taxon>
        <taxon>Spermatophyta</taxon>
        <taxon>Magnoliopsida</taxon>
        <taxon>eudicotyledons</taxon>
        <taxon>Gunneridae</taxon>
        <taxon>Pentapetalae</taxon>
        <taxon>asterids</taxon>
        <taxon>campanulids</taxon>
        <taxon>Asterales</taxon>
        <taxon>Asteraceae</taxon>
        <taxon>Cichorioideae</taxon>
        <taxon>Cichorieae</taxon>
        <taxon>Lactucinae</taxon>
        <taxon>Lactuca</taxon>
    </lineage>
</organism>
<dbReference type="EMBL" id="OX465084">
    <property type="protein sequence ID" value="CAI9298586.1"/>
    <property type="molecule type" value="Genomic_DNA"/>
</dbReference>